<dbReference type="OrthoDB" id="9803927at2"/>
<dbReference type="SUPFAM" id="SSF51004">
    <property type="entry name" value="C-terminal (heme d1) domain of cytochrome cd1-nitrite reductase"/>
    <property type="match status" value="1"/>
</dbReference>
<name>A0A5C7GF16_9FLAO</name>
<dbReference type="Pfam" id="PF10282">
    <property type="entry name" value="Lactonase"/>
    <property type="match status" value="1"/>
</dbReference>
<dbReference type="Gene3D" id="2.130.10.10">
    <property type="entry name" value="YVTN repeat-like/Quinoprotein amine dehydrogenase"/>
    <property type="match status" value="3"/>
</dbReference>
<accession>A0A5C7GF16</accession>
<evidence type="ECO:0000313" key="1">
    <source>
        <dbReference type="EMBL" id="TXG35337.1"/>
    </source>
</evidence>
<dbReference type="RefSeq" id="WP_147769680.1">
    <property type="nucleotide sequence ID" value="NZ_VRKQ01000018.1"/>
</dbReference>
<sequence length="348" mass="38395">MKHIKYLAFIALLLLVFYVVSTAVIRRASYTIQTNGKLYIVNKLSSSITVFDLFHGKELTEIYMDSGPREITTLNPSRKVVVANYGNQNLAGKSISIINANSNKVEKTIELAQSIRPFGILNFSLSNKVGIVTGIGNDLLVVNTETGIVENKIPTQQIYSHLLVFHPIKPIAYVTNVNSNSVSVIDLNLNQLIRIIPCGLGTEGIDITPDGSEIWVTNYLDNSISVINTKTYQITHTIPTGNESLRLKFSIDGRYCLVTNSGDGTITVFNRQFKRLIKTISIPGKKGFIERVLYHTPRPVGILMHPNGSYAFVSNSNADKVEVVDMKNFTLVSTITTGQVPDGLAFVE</sequence>
<dbReference type="AlphaFoldDB" id="A0A5C7GF16"/>
<keyword evidence="2" id="KW-1185">Reference proteome</keyword>
<dbReference type="NCBIfam" id="TIGR02276">
    <property type="entry name" value="beta_rpt_yvtn"/>
    <property type="match status" value="1"/>
</dbReference>
<dbReference type="InterPro" id="IPR011048">
    <property type="entry name" value="Haem_d1_sf"/>
</dbReference>
<reference evidence="1 2" key="1">
    <citation type="submission" date="2019-08" db="EMBL/GenBank/DDBJ databases">
        <title>Seonamhaeicola sediminis sp. nov., isolated from marine sediment.</title>
        <authorList>
            <person name="Cao W.R."/>
        </authorList>
    </citation>
    <scope>NUCLEOTIDE SEQUENCE [LARGE SCALE GENOMIC DNA]</scope>
    <source>
        <strain evidence="1 2">1505</strain>
    </source>
</reference>
<comment type="caution">
    <text evidence="1">The sequence shown here is derived from an EMBL/GenBank/DDBJ whole genome shotgun (WGS) entry which is preliminary data.</text>
</comment>
<dbReference type="EMBL" id="VRKQ01000018">
    <property type="protein sequence ID" value="TXG35337.1"/>
    <property type="molecule type" value="Genomic_DNA"/>
</dbReference>
<dbReference type="InterPro" id="IPR019405">
    <property type="entry name" value="Lactonase_7-beta_prop"/>
</dbReference>
<gene>
    <name evidence="1" type="ORF">FUA22_16450</name>
</gene>
<dbReference type="PANTHER" id="PTHR47197:SF3">
    <property type="entry name" value="DIHYDRO-HEME D1 DEHYDROGENASE"/>
    <property type="match status" value="1"/>
</dbReference>
<proteinExistence type="predicted"/>
<dbReference type="InterPro" id="IPR051200">
    <property type="entry name" value="Host-pathogen_enzymatic-act"/>
</dbReference>
<dbReference type="Proteomes" id="UP000321080">
    <property type="component" value="Unassembled WGS sequence"/>
</dbReference>
<dbReference type="InterPro" id="IPR015943">
    <property type="entry name" value="WD40/YVTN_repeat-like_dom_sf"/>
</dbReference>
<dbReference type="InterPro" id="IPR011964">
    <property type="entry name" value="YVTN_b-propeller_repeat"/>
</dbReference>
<evidence type="ECO:0000313" key="2">
    <source>
        <dbReference type="Proteomes" id="UP000321080"/>
    </source>
</evidence>
<protein>
    <submittedName>
        <fullName evidence="1">Beta-propeller fold lactonase family protein</fullName>
    </submittedName>
</protein>
<dbReference type="PANTHER" id="PTHR47197">
    <property type="entry name" value="PROTEIN NIRF"/>
    <property type="match status" value="1"/>
</dbReference>
<organism evidence="1 2">
    <name type="scientific">Seonamhaeicola maritimus</name>
    <dbReference type="NCBI Taxonomy" id="2591822"/>
    <lineage>
        <taxon>Bacteria</taxon>
        <taxon>Pseudomonadati</taxon>
        <taxon>Bacteroidota</taxon>
        <taxon>Flavobacteriia</taxon>
        <taxon>Flavobacteriales</taxon>
        <taxon>Flavobacteriaceae</taxon>
    </lineage>
</organism>